<feature type="non-terminal residue" evidence="4">
    <location>
        <position position="1"/>
    </location>
</feature>
<feature type="domain" description="Mot1 central" evidence="3">
    <location>
        <begin position="324"/>
        <end position="380"/>
    </location>
</feature>
<dbReference type="InterPro" id="IPR011989">
    <property type="entry name" value="ARM-like"/>
</dbReference>
<dbReference type="EMBL" id="JAVRRA010009438">
    <property type="protein sequence ID" value="KAK5248290.1"/>
    <property type="molecule type" value="Genomic_DNA"/>
</dbReference>
<keyword evidence="1" id="KW-0547">Nucleotide-binding</keyword>
<evidence type="ECO:0000256" key="2">
    <source>
        <dbReference type="ARBA" id="ARBA00023125"/>
    </source>
</evidence>
<name>A0ABR0LVY1_9PEZI</name>
<organism evidence="4 5">
    <name type="scientific">Cryomyces antarcticus</name>
    <dbReference type="NCBI Taxonomy" id="329879"/>
    <lineage>
        <taxon>Eukaryota</taxon>
        <taxon>Fungi</taxon>
        <taxon>Dikarya</taxon>
        <taxon>Ascomycota</taxon>
        <taxon>Pezizomycotina</taxon>
        <taxon>Dothideomycetes</taxon>
        <taxon>Dothideomycetes incertae sedis</taxon>
        <taxon>Cryomyces</taxon>
    </lineage>
</organism>
<reference evidence="4 5" key="1">
    <citation type="submission" date="2023-08" db="EMBL/GenBank/DDBJ databases">
        <title>Black Yeasts Isolated from many extreme environments.</title>
        <authorList>
            <person name="Coleine C."/>
            <person name="Stajich J.E."/>
            <person name="Selbmann L."/>
        </authorList>
    </citation>
    <scope>NUCLEOTIDE SEQUENCE [LARGE SCALE GENOMIC DNA]</scope>
    <source>
        <strain evidence="4 5">CCFEE 536</strain>
    </source>
</reference>
<dbReference type="PANTHER" id="PTHR36498:SF1">
    <property type="entry name" value="TATA-BINDING PROTEIN-ASSOCIATED FACTOR 172"/>
    <property type="match status" value="1"/>
</dbReference>
<evidence type="ECO:0000313" key="5">
    <source>
        <dbReference type="Proteomes" id="UP001357485"/>
    </source>
</evidence>
<keyword evidence="5" id="KW-1185">Reference proteome</keyword>
<dbReference type="Proteomes" id="UP001357485">
    <property type="component" value="Unassembled WGS sequence"/>
</dbReference>
<dbReference type="InterPro" id="IPR016024">
    <property type="entry name" value="ARM-type_fold"/>
</dbReference>
<dbReference type="InterPro" id="IPR022707">
    <property type="entry name" value="Mot1_central_dom"/>
</dbReference>
<keyword evidence="1" id="KW-0067">ATP-binding</keyword>
<accession>A0ABR0LVY1</accession>
<dbReference type="InterPro" id="IPR044972">
    <property type="entry name" value="Mot1"/>
</dbReference>
<evidence type="ECO:0000256" key="1">
    <source>
        <dbReference type="ARBA" id="ARBA00022806"/>
    </source>
</evidence>
<evidence type="ECO:0000259" key="3">
    <source>
        <dbReference type="Pfam" id="PF12054"/>
    </source>
</evidence>
<sequence>GLEWPYERLCEFLTVDLFDLNWQVRHGAAMGLREIVRVHGAGAGREHGKTRAQNDLLNERWLNDLVCRLCCVFMLDRFGDYVSDNVVAPIRETAGQALGALLQHAPPNLVRATYRILYRLVMQEDPKSATRSWQACHGGMIGMRYLVAVRNDLLLQDDAFMDGVLEVVMKGLGDWDDDVRAVSAATLIPVAKEIVGLRPAALRSLITIVWDCLSNLSDDLSASTGSVMDLLAKLCSFPEVLDAMKQNAAKDQEHSFTELVPRLYPFLRHTITSVRSAVLRALLTFLNIAGKDTKGWVTGKTLRLIYQNLLVERNDGVLKLSLQVWNALLDVLILYGHERFAAEFVPHVDALLTLTVHPIGVPRHPLPMDPTLFIRPSGQT</sequence>
<dbReference type="PANTHER" id="PTHR36498">
    <property type="entry name" value="TATA-BINDING PROTEIN-ASSOCIATED FACTOR 172"/>
    <property type="match status" value="1"/>
</dbReference>
<feature type="non-terminal residue" evidence="4">
    <location>
        <position position="380"/>
    </location>
</feature>
<keyword evidence="1" id="KW-0378">Hydrolase</keyword>
<dbReference type="Pfam" id="PF12054">
    <property type="entry name" value="DUF3535"/>
    <property type="match status" value="1"/>
</dbReference>
<gene>
    <name evidence="4" type="primary">MOT1_1</name>
    <name evidence="4" type="ORF">LTR16_006514</name>
</gene>
<dbReference type="Gene3D" id="1.25.10.10">
    <property type="entry name" value="Leucine-rich Repeat Variant"/>
    <property type="match status" value="1"/>
</dbReference>
<dbReference type="SUPFAM" id="SSF48371">
    <property type="entry name" value="ARM repeat"/>
    <property type="match status" value="1"/>
</dbReference>
<protein>
    <submittedName>
        <fullName evidence="4">TATA-binding protein-associated factor mot1</fullName>
    </submittedName>
</protein>
<proteinExistence type="predicted"/>
<keyword evidence="2" id="KW-0238">DNA-binding</keyword>
<evidence type="ECO:0000313" key="4">
    <source>
        <dbReference type="EMBL" id="KAK5248290.1"/>
    </source>
</evidence>
<comment type="caution">
    <text evidence="4">The sequence shown here is derived from an EMBL/GenBank/DDBJ whole genome shotgun (WGS) entry which is preliminary data.</text>
</comment>
<keyword evidence="1" id="KW-0347">Helicase</keyword>